<dbReference type="FunCoup" id="A0A096P9R4">
    <property type="interactions" value="1855"/>
</dbReference>
<dbReference type="PROSITE" id="PS51914">
    <property type="entry name" value="MRH"/>
    <property type="match status" value="1"/>
</dbReference>
<dbReference type="AlphaFoldDB" id="A0A096P9R4"/>
<sequence length="521" mass="57534">MRRPHVLALVLVLGLTVVHTARADARRRHVRRGVAPIDHHRFTETHTTFQCDDASTVISIDRVNDEYCDCVDGSDEPGTSACAGRGNDRGFYCVNAGGVATRVPASRVDDGVCDCCDGSDEDGEMGSVKCANTCGEEARARREGLMKTLREATRGERRRAKEADKARGRREEWKRERDALEEKIGEKRKRVDKLLREAEEAEAEERKIREEEEAKRRTLEEMKSNDDAPNDDAPNDDAPNAAATTNGNDEGDDENGRPTEETTAGEDAGEIIGETDEERGKRIASQWISNDDAPPESAEETGEDDGNDAPIDARVDEGDADDVVSSGRSKLRSMFDRARRLLKPSRDEALAAQASKRRDAHDAARRELDDMNDKLDELRAKVDRDYGPDDVLISLSGQCFEQKIDKYTYSACPFGEAKQDDVRLGKNVAVRVDDATGSMTLKFENGEGCWNGPSRSLALALECSDENRLASIEEPSRCEYAGVFHTPFACSPTMVSNLENELAELDRVVAAASRDASRDEL</sequence>
<dbReference type="Pfam" id="PF12999">
    <property type="entry name" value="PRKCSH-like"/>
    <property type="match status" value="1"/>
</dbReference>
<dbReference type="InterPro" id="IPR039794">
    <property type="entry name" value="Gtb1-like"/>
</dbReference>
<feature type="compositionally biased region" description="Acidic residues" evidence="5">
    <location>
        <begin position="293"/>
        <end position="307"/>
    </location>
</feature>
<dbReference type="InterPro" id="IPR044865">
    <property type="entry name" value="MRH_dom"/>
</dbReference>
<dbReference type="Pfam" id="PF13015">
    <property type="entry name" value="PRKCSH_1"/>
    <property type="match status" value="1"/>
</dbReference>
<feature type="chain" id="PRO_5001929021" description="Glucosidase 2 subunit beta" evidence="6">
    <location>
        <begin position="24"/>
        <end position="521"/>
    </location>
</feature>
<keyword evidence="8" id="KW-0449">Lipoprotein</keyword>
<evidence type="ECO:0000256" key="4">
    <source>
        <dbReference type="ARBA" id="ARBA00023157"/>
    </source>
</evidence>
<dbReference type="SUPFAM" id="SSF50911">
    <property type="entry name" value="Mannose 6-phosphate receptor domain"/>
    <property type="match status" value="1"/>
</dbReference>
<dbReference type="InterPro" id="IPR028146">
    <property type="entry name" value="PRKCSH_N"/>
</dbReference>
<evidence type="ECO:0000313" key="9">
    <source>
        <dbReference type="Proteomes" id="UP000009170"/>
    </source>
</evidence>
<reference evidence="8 9" key="2">
    <citation type="journal article" date="2014" name="BMC Genomics">
        <title>An improved genome of the model marine alga Ostreococcus tauri unfolds by assessing Illumina de novo assemblies.</title>
        <authorList>
            <person name="Blanc-Mathieu R."/>
            <person name="Verhelst B."/>
            <person name="Derelle E."/>
            <person name="Rombauts S."/>
            <person name="Bouget F.Y."/>
            <person name="Carre I."/>
            <person name="Chateau A."/>
            <person name="Eyre-Walker A."/>
            <person name="Grimsley N."/>
            <person name="Moreau H."/>
            <person name="Piegu B."/>
            <person name="Rivals E."/>
            <person name="Schackwitz W."/>
            <person name="Van de Peer Y."/>
            <person name="Piganeau G."/>
        </authorList>
    </citation>
    <scope>NUCLEOTIDE SEQUENCE [LARGE SCALE GENOMIC DNA]</scope>
    <source>
        <strain evidence="9">OTTH 0595 / CCAP 157/2 / RCC745</strain>
    </source>
</reference>
<protein>
    <recommendedName>
        <fullName evidence="1">Glucosidase 2 subunit beta</fullName>
    </recommendedName>
</protein>
<evidence type="ECO:0000256" key="5">
    <source>
        <dbReference type="SAM" id="MobiDB-lite"/>
    </source>
</evidence>
<dbReference type="PANTHER" id="PTHR12630:SF1">
    <property type="entry name" value="GLUCOSIDASE 2 SUBUNIT BETA"/>
    <property type="match status" value="1"/>
</dbReference>
<dbReference type="EMBL" id="CAID01000015">
    <property type="protein sequence ID" value="CEG01669.1"/>
    <property type="molecule type" value="Genomic_DNA"/>
</dbReference>
<feature type="compositionally biased region" description="Basic and acidic residues" evidence="5">
    <location>
        <begin position="198"/>
        <end position="226"/>
    </location>
</feature>
<dbReference type="InterPro" id="IPR036607">
    <property type="entry name" value="PRKCSH"/>
</dbReference>
<dbReference type="Proteomes" id="UP000009170">
    <property type="component" value="Unassembled WGS sequence"/>
</dbReference>
<dbReference type="GeneID" id="9837936"/>
<evidence type="ECO:0000313" key="8">
    <source>
        <dbReference type="EMBL" id="CEG01669.1"/>
    </source>
</evidence>
<keyword evidence="2 6" id="KW-0732">Signal</keyword>
<dbReference type="OrthoDB" id="28322at2759"/>
<name>A0A096P9R4_OSTTA</name>
<dbReference type="KEGG" id="ota:OT_ostta15g00310"/>
<keyword evidence="9" id="KW-1185">Reference proteome</keyword>
<feature type="signal peptide" evidence="6">
    <location>
        <begin position="1"/>
        <end position="23"/>
    </location>
</feature>
<feature type="compositionally biased region" description="Basic and acidic residues" evidence="5">
    <location>
        <begin position="356"/>
        <end position="368"/>
    </location>
</feature>
<dbReference type="InterPro" id="IPR009011">
    <property type="entry name" value="Man6P_isomerase_rcpt-bd_dom_sf"/>
</dbReference>
<keyword evidence="3" id="KW-0256">Endoplasmic reticulum</keyword>
<comment type="caution">
    <text evidence="8">The sequence shown here is derived from an EMBL/GenBank/DDBJ whole genome shotgun (WGS) entry which is preliminary data.</text>
</comment>
<evidence type="ECO:0000256" key="2">
    <source>
        <dbReference type="ARBA" id="ARBA00022729"/>
    </source>
</evidence>
<gene>
    <name evidence="8" type="ORF">OT_ostta15g00310</name>
</gene>
<dbReference type="RefSeq" id="XP_003083172.2">
    <property type="nucleotide sequence ID" value="XM_003083124.2"/>
</dbReference>
<accession>A0A096P9R4</accession>
<keyword evidence="4" id="KW-1015">Disulfide bond</keyword>
<feature type="region of interest" description="Disordered" evidence="5">
    <location>
        <begin position="149"/>
        <end position="177"/>
    </location>
</feature>
<feature type="domain" description="MRH" evidence="7">
    <location>
        <begin position="397"/>
        <end position="492"/>
    </location>
</feature>
<evidence type="ECO:0000256" key="1">
    <source>
        <dbReference type="ARBA" id="ARBA00022387"/>
    </source>
</evidence>
<evidence type="ECO:0000259" key="7">
    <source>
        <dbReference type="PROSITE" id="PS51914"/>
    </source>
</evidence>
<keyword evidence="8" id="KW-0675">Receptor</keyword>
<organism evidence="8 9">
    <name type="scientific">Ostreococcus tauri</name>
    <name type="common">Marine green alga</name>
    <dbReference type="NCBI Taxonomy" id="70448"/>
    <lineage>
        <taxon>Eukaryota</taxon>
        <taxon>Viridiplantae</taxon>
        <taxon>Chlorophyta</taxon>
        <taxon>Mamiellophyceae</taxon>
        <taxon>Mamiellales</taxon>
        <taxon>Bathycoccaceae</taxon>
        <taxon>Ostreococcus</taxon>
    </lineage>
</organism>
<evidence type="ECO:0000256" key="3">
    <source>
        <dbReference type="ARBA" id="ARBA00022824"/>
    </source>
</evidence>
<dbReference type="GO" id="GO:0017177">
    <property type="term" value="C:glucosidase II complex"/>
    <property type="evidence" value="ECO:0007669"/>
    <property type="project" value="TreeGrafter"/>
</dbReference>
<evidence type="ECO:0000256" key="6">
    <source>
        <dbReference type="SAM" id="SignalP"/>
    </source>
</evidence>
<feature type="compositionally biased region" description="Acidic residues" evidence="5">
    <location>
        <begin position="263"/>
        <end position="277"/>
    </location>
</feature>
<feature type="region of interest" description="Disordered" evidence="5">
    <location>
        <begin position="198"/>
        <end position="368"/>
    </location>
</feature>
<feature type="compositionally biased region" description="Basic and acidic residues" evidence="5">
    <location>
        <begin position="333"/>
        <end position="349"/>
    </location>
</feature>
<proteinExistence type="predicted"/>
<dbReference type="STRING" id="70448.A0A096P9R4"/>
<dbReference type="PANTHER" id="PTHR12630">
    <property type="entry name" value="N-LINKED OLIGOSACCHARIDE PROCESSING"/>
    <property type="match status" value="1"/>
</dbReference>
<dbReference type="InParanoid" id="A0A096P9R4"/>
<dbReference type="Gene3D" id="2.70.130.10">
    <property type="entry name" value="Mannose-6-phosphate receptor binding domain"/>
    <property type="match status" value="1"/>
</dbReference>
<reference evidence="9" key="1">
    <citation type="journal article" date="2006" name="Proc. Natl. Acad. Sci. U.S.A.">
        <title>Genome analysis of the smallest free-living eukaryote Ostreococcus tauri unveils many unique features.</title>
        <authorList>
            <person name="Derelle E."/>
            <person name="Ferraz C."/>
            <person name="Rombauts S."/>
            <person name="Rouze P."/>
            <person name="Worden A.Z."/>
            <person name="Robbens S."/>
            <person name="Partensky F."/>
            <person name="Degroeve S."/>
            <person name="Echeynie S."/>
            <person name="Cooke R."/>
            <person name="Saeys Y."/>
            <person name="Wuyts J."/>
            <person name="Jabbari K."/>
            <person name="Bowler C."/>
            <person name="Panaud O."/>
            <person name="Piegu B."/>
            <person name="Ball S.G."/>
            <person name="Ral J.-P."/>
            <person name="Bouget F.-Y."/>
            <person name="Piganeau G."/>
            <person name="De Baets B."/>
            <person name="Picard A."/>
            <person name="Delseny M."/>
            <person name="Demaille J."/>
            <person name="Van de Peer Y."/>
            <person name="Moreau H."/>
        </authorList>
    </citation>
    <scope>NUCLEOTIDE SEQUENCE [LARGE SCALE GENOMIC DNA]</scope>
    <source>
        <strain evidence="9">OTTH 0595 / CCAP 157/2 / RCC745</strain>
    </source>
</reference>
<dbReference type="GO" id="GO:0006491">
    <property type="term" value="P:N-glycan processing"/>
    <property type="evidence" value="ECO:0007669"/>
    <property type="project" value="TreeGrafter"/>
</dbReference>